<comment type="pathway">
    <text evidence="2">Cell wall biogenesis; peptidoglycan biosynthesis.</text>
</comment>
<dbReference type="Gene3D" id="3.65.10.10">
    <property type="entry name" value="Enolpyruvate transferase domain"/>
    <property type="match status" value="1"/>
</dbReference>
<protein>
    <recommendedName>
        <fullName evidence="12">UDP-N-acetylglucosamine 1-carboxyvinyltransferase</fullName>
        <ecNumber evidence="11">2.5.1.7</ecNumber>
    </recommendedName>
    <alternativeName>
        <fullName evidence="13">Enoylpyruvate transferase</fullName>
    </alternativeName>
    <alternativeName>
        <fullName evidence="14">UDP-N-acetylglucosamine enolpyruvyl transferase</fullName>
    </alternativeName>
</protein>
<keyword evidence="5" id="KW-0808">Transferase</keyword>
<dbReference type="GO" id="GO:0008760">
    <property type="term" value="F:UDP-N-acetylglucosamine 1-carboxyvinyltransferase activity"/>
    <property type="evidence" value="ECO:0007669"/>
    <property type="project" value="UniProtKB-EC"/>
</dbReference>
<dbReference type="InterPro" id="IPR050068">
    <property type="entry name" value="MurA_subfamily"/>
</dbReference>
<dbReference type="SUPFAM" id="SSF55205">
    <property type="entry name" value="EPT/RTPC-like"/>
    <property type="match status" value="1"/>
</dbReference>
<dbReference type="InterPro" id="IPR036968">
    <property type="entry name" value="Enolpyruvate_Tfrase_sf"/>
</dbReference>
<dbReference type="PANTHER" id="PTHR43783">
    <property type="entry name" value="UDP-N-ACETYLGLUCOSAMINE 1-CARBOXYVINYLTRANSFERASE"/>
    <property type="match status" value="1"/>
</dbReference>
<dbReference type="PANTHER" id="PTHR43783:SF1">
    <property type="entry name" value="UDP-N-ACETYLGLUCOSAMINE 1-CARBOXYVINYLTRANSFERASE"/>
    <property type="match status" value="1"/>
</dbReference>
<evidence type="ECO:0000256" key="14">
    <source>
        <dbReference type="ARBA" id="ARBA00042842"/>
    </source>
</evidence>
<evidence type="ECO:0000256" key="6">
    <source>
        <dbReference type="ARBA" id="ARBA00022960"/>
    </source>
</evidence>
<dbReference type="EC" id="2.5.1.7" evidence="11"/>
<evidence type="ECO:0000256" key="9">
    <source>
        <dbReference type="ARBA" id="ARBA00023316"/>
    </source>
</evidence>
<name>X0VQS8_9ZZZZ</name>
<comment type="subcellular location">
    <subcellularLocation>
        <location evidence="1">Cytoplasm</location>
    </subcellularLocation>
</comment>
<evidence type="ECO:0000256" key="3">
    <source>
        <dbReference type="ARBA" id="ARBA00022490"/>
    </source>
</evidence>
<evidence type="ECO:0000256" key="13">
    <source>
        <dbReference type="ARBA" id="ARBA00042443"/>
    </source>
</evidence>
<evidence type="ECO:0000256" key="1">
    <source>
        <dbReference type="ARBA" id="ARBA00004496"/>
    </source>
</evidence>
<evidence type="ECO:0000259" key="16">
    <source>
        <dbReference type="Pfam" id="PF00275"/>
    </source>
</evidence>
<dbReference type="InterPro" id="IPR013792">
    <property type="entry name" value="RNA3'P_cycl/enolpyr_Trfase_a/b"/>
</dbReference>
<comment type="similarity">
    <text evidence="10">Belongs to the EPSP synthase family. MurA subfamily.</text>
</comment>
<comment type="caution">
    <text evidence="17">The sequence shown here is derived from an EMBL/GenBank/DDBJ whole genome shotgun (WGS) entry which is preliminary data.</text>
</comment>
<organism evidence="17">
    <name type="scientific">marine sediment metagenome</name>
    <dbReference type="NCBI Taxonomy" id="412755"/>
    <lineage>
        <taxon>unclassified sequences</taxon>
        <taxon>metagenomes</taxon>
        <taxon>ecological metagenomes</taxon>
    </lineage>
</organism>
<evidence type="ECO:0000256" key="12">
    <source>
        <dbReference type="ARBA" id="ARBA00039754"/>
    </source>
</evidence>
<reference evidence="17" key="1">
    <citation type="journal article" date="2014" name="Front. Microbiol.">
        <title>High frequency of phylogenetically diverse reductive dehalogenase-homologous genes in deep subseafloor sedimentary metagenomes.</title>
        <authorList>
            <person name="Kawai M."/>
            <person name="Futagami T."/>
            <person name="Toyoda A."/>
            <person name="Takaki Y."/>
            <person name="Nishi S."/>
            <person name="Hori S."/>
            <person name="Arai W."/>
            <person name="Tsubouchi T."/>
            <person name="Morono Y."/>
            <person name="Uchiyama I."/>
            <person name="Ito T."/>
            <person name="Fujiyama A."/>
            <person name="Inagaki F."/>
            <person name="Takami H."/>
        </authorList>
    </citation>
    <scope>NUCLEOTIDE SEQUENCE</scope>
    <source>
        <strain evidence="17">Expedition CK06-06</strain>
    </source>
</reference>
<keyword evidence="3" id="KW-0963">Cytoplasm</keyword>
<keyword evidence="7" id="KW-0573">Peptidoglycan synthesis</keyword>
<evidence type="ECO:0000256" key="15">
    <source>
        <dbReference type="ARBA" id="ARBA00047527"/>
    </source>
</evidence>
<evidence type="ECO:0000313" key="17">
    <source>
        <dbReference type="EMBL" id="GAG02921.1"/>
    </source>
</evidence>
<keyword evidence="6" id="KW-0133">Cell shape</keyword>
<keyword evidence="9" id="KW-0961">Cell wall biogenesis/degradation</keyword>
<dbReference type="EMBL" id="BARS01024010">
    <property type="protein sequence ID" value="GAG02921.1"/>
    <property type="molecule type" value="Genomic_DNA"/>
</dbReference>
<dbReference type="GO" id="GO:0009252">
    <property type="term" value="P:peptidoglycan biosynthetic process"/>
    <property type="evidence" value="ECO:0007669"/>
    <property type="project" value="UniProtKB-KW"/>
</dbReference>
<dbReference type="GO" id="GO:0051301">
    <property type="term" value="P:cell division"/>
    <property type="evidence" value="ECO:0007669"/>
    <property type="project" value="UniProtKB-KW"/>
</dbReference>
<dbReference type="GO" id="GO:0008360">
    <property type="term" value="P:regulation of cell shape"/>
    <property type="evidence" value="ECO:0007669"/>
    <property type="project" value="UniProtKB-KW"/>
</dbReference>
<evidence type="ECO:0000256" key="11">
    <source>
        <dbReference type="ARBA" id="ARBA00039108"/>
    </source>
</evidence>
<evidence type="ECO:0000256" key="10">
    <source>
        <dbReference type="ARBA" id="ARBA00038367"/>
    </source>
</evidence>
<comment type="catalytic activity">
    <reaction evidence="15">
        <text>phosphoenolpyruvate + UDP-N-acetyl-alpha-D-glucosamine = UDP-N-acetyl-3-O-(1-carboxyvinyl)-alpha-D-glucosamine + phosphate</text>
        <dbReference type="Rhea" id="RHEA:18681"/>
        <dbReference type="ChEBI" id="CHEBI:43474"/>
        <dbReference type="ChEBI" id="CHEBI:57705"/>
        <dbReference type="ChEBI" id="CHEBI:58702"/>
        <dbReference type="ChEBI" id="CHEBI:68483"/>
        <dbReference type="EC" id="2.5.1.7"/>
    </reaction>
</comment>
<sequence length="75" mass="7687">MDKLTVKGGRRLRGRVEVSGAKNAALPIMAAGLLAEGPSTIRGVPALADISHMSRLLGELGVSVSRSDSGAMTVE</sequence>
<dbReference type="AlphaFoldDB" id="X0VQS8"/>
<dbReference type="GO" id="GO:0005737">
    <property type="term" value="C:cytoplasm"/>
    <property type="evidence" value="ECO:0007669"/>
    <property type="project" value="UniProtKB-SubCell"/>
</dbReference>
<evidence type="ECO:0000256" key="4">
    <source>
        <dbReference type="ARBA" id="ARBA00022618"/>
    </source>
</evidence>
<gene>
    <name evidence="17" type="ORF">S01H1_38170</name>
</gene>
<feature type="non-terminal residue" evidence="17">
    <location>
        <position position="75"/>
    </location>
</feature>
<dbReference type="InterPro" id="IPR001986">
    <property type="entry name" value="Enolpyruvate_Tfrase_dom"/>
</dbReference>
<keyword evidence="8" id="KW-0131">Cell cycle</keyword>
<evidence type="ECO:0000256" key="8">
    <source>
        <dbReference type="ARBA" id="ARBA00023306"/>
    </source>
</evidence>
<proteinExistence type="inferred from homology"/>
<dbReference type="GO" id="GO:0071555">
    <property type="term" value="P:cell wall organization"/>
    <property type="evidence" value="ECO:0007669"/>
    <property type="project" value="UniProtKB-KW"/>
</dbReference>
<keyword evidence="4" id="KW-0132">Cell division</keyword>
<evidence type="ECO:0000256" key="2">
    <source>
        <dbReference type="ARBA" id="ARBA00004752"/>
    </source>
</evidence>
<accession>X0VQS8</accession>
<feature type="domain" description="Enolpyruvate transferase" evidence="16">
    <location>
        <begin position="6"/>
        <end position="69"/>
    </location>
</feature>
<evidence type="ECO:0000256" key="5">
    <source>
        <dbReference type="ARBA" id="ARBA00022679"/>
    </source>
</evidence>
<evidence type="ECO:0000256" key="7">
    <source>
        <dbReference type="ARBA" id="ARBA00022984"/>
    </source>
</evidence>
<dbReference type="Pfam" id="PF00275">
    <property type="entry name" value="EPSP_synthase"/>
    <property type="match status" value="1"/>
</dbReference>